<dbReference type="EMBL" id="VCIZ01000012">
    <property type="protein sequence ID" value="TSP11010.1"/>
    <property type="molecule type" value="Genomic_DNA"/>
</dbReference>
<accession>A0ABY3EJ88</accession>
<keyword evidence="1" id="KW-1133">Transmembrane helix</keyword>
<reference evidence="3 4" key="1">
    <citation type="submission" date="2019-05" db="EMBL/GenBank/DDBJ databases">
        <title>Whole genome sequence analysis of Cupriavidus campinensis S14E4C strain.</title>
        <authorList>
            <person name="Abbaszade G."/>
            <person name="Szabo A."/>
            <person name="Toumi M."/>
            <person name="Toth E."/>
        </authorList>
    </citation>
    <scope>NUCLEOTIDE SEQUENCE [LARGE SCALE GENOMIC DNA]</scope>
    <source>
        <strain evidence="3 4">S14E4C</strain>
    </source>
</reference>
<dbReference type="Pfam" id="PF00795">
    <property type="entry name" value="CN_hydrolase"/>
    <property type="match status" value="1"/>
</dbReference>
<sequence length="411" mass="44054">MAVQISNVRSCVHGLVPLIASGTNAAMGRCALLAAIAGAVGLLSWHGSVAMLAFAPTIVVVWRAARSRMQAFIFLYAYYLAASRGLLLGAGIFFGDSLTAPAWAYGIGIWLVPNAILAATWAVCWGRSLRIARLGVALLLTSLPPIGVFGWANPLTAAGAIFPGLSWLGMALTICLLAVLAHRLRPLLVSGLCALAIAANAAYVPADPPGWVSIDTTVGTDRDAASEFSRLQAVQHQVTSHIHAHPEAKVFVLPELVGGNWDANAIWWEDIGEQLTARGQTALIGAYLPYARNHRYVNALFSIGRDPDWALVDRVPVPISMWRPWDSQSATAFWWESGVTSIAGIRAASLVCYEQLLIWPIAVSMANRPEIIVGASNVWWARGTSIPAIQLQATSAWARLLGIPSVWAKNE</sequence>
<dbReference type="InterPro" id="IPR003010">
    <property type="entry name" value="C-N_Hydrolase"/>
</dbReference>
<keyword evidence="4" id="KW-1185">Reference proteome</keyword>
<feature type="transmembrane region" description="Helical" evidence="1">
    <location>
        <begin position="100"/>
        <end position="124"/>
    </location>
</feature>
<evidence type="ECO:0000313" key="3">
    <source>
        <dbReference type="EMBL" id="TSP11010.1"/>
    </source>
</evidence>
<comment type="caution">
    <text evidence="3">The sequence shown here is derived from an EMBL/GenBank/DDBJ whole genome shotgun (WGS) entry which is preliminary data.</text>
</comment>
<evidence type="ECO:0000256" key="1">
    <source>
        <dbReference type="SAM" id="Phobius"/>
    </source>
</evidence>
<organism evidence="3 4">
    <name type="scientific">Cupriavidus campinensis</name>
    <dbReference type="NCBI Taxonomy" id="151783"/>
    <lineage>
        <taxon>Bacteria</taxon>
        <taxon>Pseudomonadati</taxon>
        <taxon>Pseudomonadota</taxon>
        <taxon>Betaproteobacteria</taxon>
        <taxon>Burkholderiales</taxon>
        <taxon>Burkholderiaceae</taxon>
        <taxon>Cupriavidus</taxon>
    </lineage>
</organism>
<feature type="transmembrane region" description="Helical" evidence="1">
    <location>
        <begin position="73"/>
        <end position="94"/>
    </location>
</feature>
<feature type="transmembrane region" description="Helical" evidence="1">
    <location>
        <begin position="131"/>
        <end position="152"/>
    </location>
</feature>
<feature type="transmembrane region" description="Helical" evidence="1">
    <location>
        <begin position="31"/>
        <end position="61"/>
    </location>
</feature>
<name>A0ABY3EJ88_9BURK</name>
<dbReference type="RefSeq" id="WP_144200189.1">
    <property type="nucleotide sequence ID" value="NZ_CAJPVH010000008.1"/>
</dbReference>
<dbReference type="Proteomes" id="UP000318943">
    <property type="component" value="Unassembled WGS sequence"/>
</dbReference>
<dbReference type="InterPro" id="IPR036526">
    <property type="entry name" value="C-N_Hydrolase_sf"/>
</dbReference>
<feature type="transmembrane region" description="Helical" evidence="1">
    <location>
        <begin position="187"/>
        <end position="206"/>
    </location>
</feature>
<keyword evidence="1" id="KW-0812">Transmembrane</keyword>
<protein>
    <recommendedName>
        <fullName evidence="2">CN hydrolase domain-containing protein</fullName>
    </recommendedName>
</protein>
<feature type="transmembrane region" description="Helical" evidence="1">
    <location>
        <begin position="158"/>
        <end position="180"/>
    </location>
</feature>
<dbReference type="SUPFAM" id="SSF56317">
    <property type="entry name" value="Carbon-nitrogen hydrolase"/>
    <property type="match status" value="1"/>
</dbReference>
<feature type="domain" description="CN hydrolase" evidence="2">
    <location>
        <begin position="313"/>
        <end position="399"/>
    </location>
</feature>
<gene>
    <name evidence="3" type="ORF">FGG12_19295</name>
</gene>
<keyword evidence="1" id="KW-0472">Membrane</keyword>
<proteinExistence type="predicted"/>
<evidence type="ECO:0000259" key="2">
    <source>
        <dbReference type="Pfam" id="PF00795"/>
    </source>
</evidence>
<evidence type="ECO:0000313" key="4">
    <source>
        <dbReference type="Proteomes" id="UP000318943"/>
    </source>
</evidence>